<evidence type="ECO:0000256" key="5">
    <source>
        <dbReference type="ARBA" id="ARBA00023136"/>
    </source>
</evidence>
<evidence type="ECO:0000256" key="4">
    <source>
        <dbReference type="ARBA" id="ARBA00022729"/>
    </source>
</evidence>
<organism evidence="12 13">
    <name type="scientific">Petromyzon marinus</name>
    <name type="common">Sea lamprey</name>
    <dbReference type="NCBI Taxonomy" id="7757"/>
    <lineage>
        <taxon>Eukaryota</taxon>
        <taxon>Metazoa</taxon>
        <taxon>Chordata</taxon>
        <taxon>Craniata</taxon>
        <taxon>Vertebrata</taxon>
        <taxon>Cyclostomata</taxon>
        <taxon>Hyperoartia</taxon>
        <taxon>Petromyzontiformes</taxon>
        <taxon>Petromyzontidae</taxon>
        <taxon>Petromyzon</taxon>
    </lineage>
</organism>
<keyword evidence="8" id="KW-0449">Lipoprotein</keyword>
<dbReference type="GO" id="GO:0043235">
    <property type="term" value="C:receptor complex"/>
    <property type="evidence" value="ECO:0007669"/>
    <property type="project" value="TreeGrafter"/>
</dbReference>
<evidence type="ECO:0000313" key="13">
    <source>
        <dbReference type="RefSeq" id="XP_032806248.1"/>
    </source>
</evidence>
<dbReference type="SMART" id="SM00907">
    <property type="entry name" value="GDNF"/>
    <property type="match status" value="3"/>
</dbReference>
<evidence type="ECO:0000256" key="7">
    <source>
        <dbReference type="ARBA" id="ARBA00023180"/>
    </source>
</evidence>
<dbReference type="GO" id="GO:0038023">
    <property type="term" value="F:signaling receptor activity"/>
    <property type="evidence" value="ECO:0007669"/>
    <property type="project" value="InterPro"/>
</dbReference>
<dbReference type="KEGG" id="pmrn:116940477"/>
<evidence type="ECO:0000256" key="2">
    <source>
        <dbReference type="ARBA" id="ARBA00005961"/>
    </source>
</evidence>
<dbReference type="PANTHER" id="PTHR10269:SF12">
    <property type="entry name" value="GLIAL CELL LINE-DERIVED NEUROTROPHIC FAMILY RECEPTOR-LIKE, ISOFORM E"/>
    <property type="match status" value="1"/>
</dbReference>
<feature type="domain" description="GDNF/GAS1" evidence="11">
    <location>
        <begin position="192"/>
        <end position="269"/>
    </location>
</feature>
<feature type="compositionally biased region" description="Low complexity" evidence="9">
    <location>
        <begin position="462"/>
        <end position="482"/>
    </location>
</feature>
<keyword evidence="4 10" id="KW-0732">Signal</keyword>
<keyword evidence="3" id="KW-1003">Cell membrane</keyword>
<feature type="region of interest" description="Disordered" evidence="9">
    <location>
        <begin position="442"/>
        <end position="492"/>
    </location>
</feature>
<dbReference type="InterPro" id="IPR037193">
    <property type="entry name" value="GDNF_alpha"/>
</dbReference>
<proteinExistence type="inferred from homology"/>
<feature type="signal peptide" evidence="10">
    <location>
        <begin position="1"/>
        <end position="21"/>
    </location>
</feature>
<evidence type="ECO:0000256" key="1">
    <source>
        <dbReference type="ARBA" id="ARBA00004609"/>
    </source>
</evidence>
<evidence type="ECO:0000313" key="12">
    <source>
        <dbReference type="Proteomes" id="UP001318040"/>
    </source>
</evidence>
<evidence type="ECO:0000256" key="8">
    <source>
        <dbReference type="ARBA" id="ARBA00023288"/>
    </source>
</evidence>
<dbReference type="GO" id="GO:0007399">
    <property type="term" value="P:nervous system development"/>
    <property type="evidence" value="ECO:0007669"/>
    <property type="project" value="TreeGrafter"/>
</dbReference>
<evidence type="ECO:0000256" key="9">
    <source>
        <dbReference type="SAM" id="MobiDB-lite"/>
    </source>
</evidence>
<dbReference type="RefSeq" id="XP_032806248.1">
    <property type="nucleotide sequence ID" value="XM_032950357.1"/>
</dbReference>
<feature type="chain" id="PRO_5042611796" evidence="10">
    <location>
        <begin position="22"/>
        <end position="512"/>
    </location>
</feature>
<comment type="similarity">
    <text evidence="2">Belongs to the GDNFR family.</text>
</comment>
<comment type="subcellular location">
    <subcellularLocation>
        <location evidence="1">Cell membrane</location>
        <topology evidence="1">Lipid-anchor</topology>
        <topology evidence="1">GPI-anchor</topology>
    </subcellularLocation>
</comment>
<dbReference type="InterPro" id="IPR003438">
    <property type="entry name" value="GDNF_rcpt"/>
</dbReference>
<name>A0AAJ7SV78_PETMA</name>
<keyword evidence="6" id="KW-0675">Receptor</keyword>
<reference evidence="13" key="1">
    <citation type="submission" date="2025-08" db="UniProtKB">
        <authorList>
            <consortium name="RefSeq"/>
        </authorList>
    </citation>
    <scope>IDENTIFICATION</scope>
    <source>
        <tissue evidence="13">Sperm</tissue>
    </source>
</reference>
<dbReference type="InterPro" id="IPR016017">
    <property type="entry name" value="GDNF/GAS1"/>
</dbReference>
<protein>
    <submittedName>
        <fullName evidence="13">GDNF family receptor alpha-4-like isoform X1</fullName>
    </submittedName>
</protein>
<dbReference type="GO" id="GO:0007169">
    <property type="term" value="P:cell surface receptor protein tyrosine kinase signaling pathway"/>
    <property type="evidence" value="ECO:0007669"/>
    <property type="project" value="UniProtKB-ARBA"/>
</dbReference>
<dbReference type="GO" id="GO:0009897">
    <property type="term" value="C:external side of plasma membrane"/>
    <property type="evidence" value="ECO:0007669"/>
    <property type="project" value="TreeGrafter"/>
</dbReference>
<sequence length="512" mass="53957">MDFICAIAIVVLGATLPLADSYFAASGSAATAWRASGGGGVGGVGAAAVKTAAGALPALRGASHAAASAVHTTPRVDCVKGNELCTADLKCSSTLRTLRQCLAGSGEMLLGPDARNECVSAAEALQAGPLSDCRCRRGMKKEKHCLRIYWSIHQGFVQGDHIYGSSPYEPVTYRLQALAAGPPAVPTSGNACLAAAKACNLEEACSRFKNEYVKTCTPKGDVCRRRECHQALRQFFERVPANSTHGMLFCPCAEFACTERRRKTIVPACSYEEPERANCLSLNNKCKSNYICRSRLADFIINCSPSKKSISGCYNENYASCLLSYTGLIGTVMTPNYVDTQSAAAVSPWCSCGSSGNDREECDRLLKLFTDNPCLRNAMQAFSNGSEVWAQRGMAAATASVLSPPELPRGRDPPQVQGKPYVAAVDSDESADDADSIFATVGNSMVRGGESRESAGSQGSRGSADQKQQSQSAQATSPQGGSAPQGPRGSPPHLLLLLLPLLLTSSPLLPCA</sequence>
<keyword evidence="7" id="KW-0325">Glycoprotein</keyword>
<dbReference type="FunFam" id="1.10.220.110:FF:000001">
    <property type="entry name" value="GDNF family receptor alpha"/>
    <property type="match status" value="1"/>
</dbReference>
<dbReference type="Gene3D" id="1.10.220.110">
    <property type="entry name" value="GDNF binding domain"/>
    <property type="match status" value="1"/>
</dbReference>
<keyword evidence="5" id="KW-0472">Membrane</keyword>
<feature type="domain" description="GDNF/GAS1" evidence="11">
    <location>
        <begin position="279"/>
        <end position="374"/>
    </location>
</feature>
<feature type="domain" description="GDNF/GAS1" evidence="11">
    <location>
        <begin position="78"/>
        <end position="157"/>
    </location>
</feature>
<dbReference type="SUPFAM" id="SSF110035">
    <property type="entry name" value="GDNF receptor-like"/>
    <property type="match status" value="1"/>
</dbReference>
<evidence type="ECO:0000256" key="10">
    <source>
        <dbReference type="SAM" id="SignalP"/>
    </source>
</evidence>
<dbReference type="Proteomes" id="UP001318040">
    <property type="component" value="Chromosome 9"/>
</dbReference>
<dbReference type="Pfam" id="PF02351">
    <property type="entry name" value="GDNF"/>
    <property type="match status" value="3"/>
</dbReference>
<dbReference type="AlphaFoldDB" id="A0AAJ7SV78"/>
<accession>A0AAJ7SV78</accession>
<dbReference type="PANTHER" id="PTHR10269">
    <property type="entry name" value="GDNF RECEPTOR ALPHA"/>
    <property type="match status" value="1"/>
</dbReference>
<evidence type="ECO:0000256" key="6">
    <source>
        <dbReference type="ARBA" id="ARBA00023170"/>
    </source>
</evidence>
<gene>
    <name evidence="13" type="primary">LOC116940477</name>
</gene>
<evidence type="ECO:0000259" key="11">
    <source>
        <dbReference type="SMART" id="SM00907"/>
    </source>
</evidence>
<dbReference type="PRINTS" id="PR01316">
    <property type="entry name" value="GDNFRECEPTOR"/>
</dbReference>
<feature type="region of interest" description="Disordered" evidence="9">
    <location>
        <begin position="400"/>
        <end position="419"/>
    </location>
</feature>
<keyword evidence="12" id="KW-1185">Reference proteome</keyword>
<evidence type="ECO:0000256" key="3">
    <source>
        <dbReference type="ARBA" id="ARBA00022475"/>
    </source>
</evidence>